<dbReference type="STRING" id="1628148.BI198_06265"/>
<keyword evidence="3" id="KW-1185">Reference proteome</keyword>
<dbReference type="RefSeq" id="WP_070048785.1">
    <property type="nucleotide sequence ID" value="NZ_CBCSDO010000006.1"/>
</dbReference>
<comment type="caution">
    <text evidence="2">The sequence shown here is derived from an EMBL/GenBank/DDBJ whole genome shotgun (WGS) entry which is preliminary data.</text>
</comment>
<sequence>MKYLFVISLDFELFWGVRDSRGEEYFDFLKNVHDVIPKILNLFNQYDIACTWAGVGAICANDFGEFINNKPLFMPSYKDSKYNPFLDLKYLSTLDPKLLFAPNLVTAITNTPNQEFASHTYSHFYCLEDGQTVTEFAADLKACTQIVASKNINLKSLVFPRNQFNSDYLKVCKQQGLIAYRGNPIHWAYKPESRNERSLIKRLFRLIDTYLPLSGSLRQQVQLDNVSGMVDVPASIFFRPYSPKLSFLDGMKLRRLKWSMTRTAKKGGVFHLWWHPHNFGRYTDENLQQLEVLLQHYQMLNKRYGFKSVTMQQAATQFLIGKQ</sequence>
<dbReference type="Pfam" id="PF01522">
    <property type="entry name" value="Polysacc_deac_1"/>
    <property type="match status" value="1"/>
</dbReference>
<dbReference type="Gene3D" id="3.20.20.370">
    <property type="entry name" value="Glycoside hydrolase/deacetylase"/>
    <property type="match status" value="1"/>
</dbReference>
<dbReference type="OrthoDB" id="7836272at2"/>
<dbReference type="GO" id="GO:0016810">
    <property type="term" value="F:hydrolase activity, acting on carbon-nitrogen (but not peptide) bonds"/>
    <property type="evidence" value="ECO:0007669"/>
    <property type="project" value="InterPro"/>
</dbReference>
<dbReference type="InterPro" id="IPR011330">
    <property type="entry name" value="Glyco_hydro/deAcase_b/a-brl"/>
</dbReference>
<dbReference type="SUPFAM" id="SSF88713">
    <property type="entry name" value="Glycoside hydrolase/deacetylase"/>
    <property type="match status" value="1"/>
</dbReference>
<dbReference type="AlphaFoldDB" id="A0A1E7Q4Y5"/>
<evidence type="ECO:0000259" key="1">
    <source>
        <dbReference type="Pfam" id="PF01522"/>
    </source>
</evidence>
<dbReference type="CDD" id="cd10929">
    <property type="entry name" value="CE4_u5"/>
    <property type="match status" value="1"/>
</dbReference>
<organism evidence="2 3">
    <name type="scientific">Rheinheimera salexigens</name>
    <dbReference type="NCBI Taxonomy" id="1628148"/>
    <lineage>
        <taxon>Bacteria</taxon>
        <taxon>Pseudomonadati</taxon>
        <taxon>Pseudomonadota</taxon>
        <taxon>Gammaproteobacteria</taxon>
        <taxon>Chromatiales</taxon>
        <taxon>Chromatiaceae</taxon>
        <taxon>Rheinheimera</taxon>
    </lineage>
</organism>
<accession>A0A1E7Q4Y5</accession>
<gene>
    <name evidence="2" type="ORF">BI198_06265</name>
</gene>
<name>A0A1E7Q4Y5_9GAMM</name>
<reference evidence="3" key="1">
    <citation type="submission" date="2016-09" db="EMBL/GenBank/DDBJ databases">
        <authorList>
            <person name="Wan X."/>
            <person name="Hou S."/>
        </authorList>
    </citation>
    <scope>NUCLEOTIDE SEQUENCE [LARGE SCALE GENOMIC DNA]</scope>
    <source>
        <strain evidence="3">KH87</strain>
    </source>
</reference>
<proteinExistence type="predicted"/>
<dbReference type="GO" id="GO:0005975">
    <property type="term" value="P:carbohydrate metabolic process"/>
    <property type="evidence" value="ECO:0007669"/>
    <property type="project" value="InterPro"/>
</dbReference>
<feature type="domain" description="NodB homology" evidence="1">
    <location>
        <begin position="33"/>
        <end position="177"/>
    </location>
</feature>
<evidence type="ECO:0000313" key="2">
    <source>
        <dbReference type="EMBL" id="OEY69219.1"/>
    </source>
</evidence>
<evidence type="ECO:0000313" key="3">
    <source>
        <dbReference type="Proteomes" id="UP000242258"/>
    </source>
</evidence>
<dbReference type="InterPro" id="IPR002509">
    <property type="entry name" value="NODB_dom"/>
</dbReference>
<dbReference type="EMBL" id="MKEK01000001">
    <property type="protein sequence ID" value="OEY69219.1"/>
    <property type="molecule type" value="Genomic_DNA"/>
</dbReference>
<protein>
    <recommendedName>
        <fullName evidence="1">NodB homology domain-containing protein</fullName>
    </recommendedName>
</protein>
<dbReference type="Proteomes" id="UP000242258">
    <property type="component" value="Unassembled WGS sequence"/>
</dbReference>